<reference evidence="6 7" key="1">
    <citation type="submission" date="2019-09" db="EMBL/GenBank/DDBJ databases">
        <title>Mumia zhuanghuii sp. nov. isolated from the intestinal contents of plateau pika (Ochotona curzoniae) in the Qinghai-Tibet plateau of China.</title>
        <authorList>
            <person name="Tian Z."/>
        </authorList>
    </citation>
    <scope>NUCLEOTIDE SEQUENCE [LARGE SCALE GENOMIC DNA]</scope>
    <source>
        <strain evidence="7">350</strain>
    </source>
</reference>
<dbReference type="SUPFAM" id="SSF48403">
    <property type="entry name" value="Ankyrin repeat"/>
    <property type="match status" value="1"/>
</dbReference>
<sequence>MTRAAVVLAALAVGLTGCATSEPTTQEPTPSTATTAVPSPTPSAPASPTTAPPAKDPSVKLSQDELDSRLLDAAWKNDVAEARRLIDAGADVNALDDTVQSAYLVATSEGYLRLLELTLARGADVESLDSFDGTGLIRAAERGHADIVGRLVQAGISLDHVNNLGWVALHEALVFAKAERAADYVDTVRVLVAAGADVTVPSARDGVSPLQHARSRGLDAQAGLLRRAADAERVPRAQANARLLRAAEKGDPDAAALALRAGADLETRNDRQQTPLLLASAGDRTAVARLLVNLGADPDALDYRHDTPWLVTGVTGSVEMLEILLPARPDLTIKNRFGGLSPIPASERGHVDYVRRVVRTGVDLDHVNDLGWTALLEAVILGDGSRPYQQIVRTLIDAGVDTSIGDRDGRTALDHARSRGFDVIARDLAAAAR</sequence>
<keyword evidence="2 3" id="KW-0040">ANK repeat</keyword>
<dbReference type="PANTHER" id="PTHR24123:SF33">
    <property type="entry name" value="PROTEIN HOS4"/>
    <property type="match status" value="1"/>
</dbReference>
<feature type="compositionally biased region" description="Low complexity" evidence="4">
    <location>
        <begin position="19"/>
        <end position="38"/>
    </location>
</feature>
<organism evidence="6 7">
    <name type="scientific">Mumia zhuanghuii</name>
    <dbReference type="NCBI Taxonomy" id="2585211"/>
    <lineage>
        <taxon>Bacteria</taxon>
        <taxon>Bacillati</taxon>
        <taxon>Actinomycetota</taxon>
        <taxon>Actinomycetes</taxon>
        <taxon>Propionibacteriales</taxon>
        <taxon>Nocardioidaceae</taxon>
        <taxon>Mumia</taxon>
    </lineage>
</organism>
<evidence type="ECO:0000256" key="1">
    <source>
        <dbReference type="ARBA" id="ARBA00022737"/>
    </source>
</evidence>
<accession>A0A5Q6S509</accession>
<feature type="compositionally biased region" description="Pro residues" evidence="4">
    <location>
        <begin position="39"/>
        <end position="55"/>
    </location>
</feature>
<dbReference type="AlphaFoldDB" id="A0A5Q6S509"/>
<proteinExistence type="predicted"/>
<feature type="region of interest" description="Disordered" evidence="4">
    <location>
        <begin position="19"/>
        <end position="60"/>
    </location>
</feature>
<dbReference type="Gene3D" id="1.25.40.20">
    <property type="entry name" value="Ankyrin repeat-containing domain"/>
    <property type="match status" value="2"/>
</dbReference>
<dbReference type="OrthoDB" id="9812708at2"/>
<dbReference type="InterPro" id="IPR002110">
    <property type="entry name" value="Ankyrin_rpt"/>
</dbReference>
<evidence type="ECO:0000313" key="7">
    <source>
        <dbReference type="Proteomes" id="UP000307768"/>
    </source>
</evidence>
<dbReference type="PROSITE" id="PS50088">
    <property type="entry name" value="ANK_REPEAT"/>
    <property type="match status" value="2"/>
</dbReference>
<feature type="signal peptide" evidence="5">
    <location>
        <begin position="1"/>
        <end position="19"/>
    </location>
</feature>
<feature type="repeat" description="ANK" evidence="3">
    <location>
        <begin position="370"/>
        <end position="407"/>
    </location>
</feature>
<comment type="caution">
    <text evidence="6">The sequence shown here is derived from an EMBL/GenBank/DDBJ whole genome shotgun (WGS) entry which is preliminary data.</text>
</comment>
<dbReference type="Pfam" id="PF12796">
    <property type="entry name" value="Ank_2"/>
    <property type="match status" value="3"/>
</dbReference>
<dbReference type="InterPro" id="IPR036770">
    <property type="entry name" value="Ankyrin_rpt-contain_sf"/>
</dbReference>
<dbReference type="EMBL" id="VDFQ02000001">
    <property type="protein sequence ID" value="KAA1425457.1"/>
    <property type="molecule type" value="Genomic_DNA"/>
</dbReference>
<feature type="chain" id="PRO_5038896965" evidence="5">
    <location>
        <begin position="20"/>
        <end position="433"/>
    </location>
</feature>
<dbReference type="Proteomes" id="UP000307768">
    <property type="component" value="Unassembled WGS sequence"/>
</dbReference>
<dbReference type="PROSITE" id="PS50297">
    <property type="entry name" value="ANK_REP_REGION"/>
    <property type="match status" value="1"/>
</dbReference>
<evidence type="ECO:0000256" key="4">
    <source>
        <dbReference type="SAM" id="MobiDB-lite"/>
    </source>
</evidence>
<name>A0A5Q6S509_9ACTN</name>
<protein>
    <submittedName>
        <fullName evidence="6">Ankyrin repeat domain-containing protein</fullName>
    </submittedName>
</protein>
<evidence type="ECO:0000313" key="6">
    <source>
        <dbReference type="EMBL" id="KAA1425457.1"/>
    </source>
</evidence>
<keyword evidence="5" id="KW-0732">Signal</keyword>
<feature type="repeat" description="ANK" evidence="3">
    <location>
        <begin position="271"/>
        <end position="303"/>
    </location>
</feature>
<dbReference type="PROSITE" id="PS51257">
    <property type="entry name" value="PROKAR_LIPOPROTEIN"/>
    <property type="match status" value="1"/>
</dbReference>
<dbReference type="PANTHER" id="PTHR24123">
    <property type="entry name" value="ANKYRIN REPEAT-CONTAINING"/>
    <property type="match status" value="1"/>
</dbReference>
<evidence type="ECO:0000256" key="5">
    <source>
        <dbReference type="SAM" id="SignalP"/>
    </source>
</evidence>
<evidence type="ECO:0000256" key="3">
    <source>
        <dbReference type="PROSITE-ProRule" id="PRU00023"/>
    </source>
</evidence>
<gene>
    <name evidence="6" type="ORF">FE697_001565</name>
</gene>
<dbReference type="InterPro" id="IPR051165">
    <property type="entry name" value="Multifunctional_ANK_Repeat"/>
</dbReference>
<dbReference type="SMART" id="SM00248">
    <property type="entry name" value="ANK"/>
    <property type="match status" value="7"/>
</dbReference>
<keyword evidence="1" id="KW-0677">Repeat</keyword>
<evidence type="ECO:0000256" key="2">
    <source>
        <dbReference type="ARBA" id="ARBA00023043"/>
    </source>
</evidence>